<evidence type="ECO:0000313" key="2">
    <source>
        <dbReference type="EMBL" id="MBB3862422.1"/>
    </source>
</evidence>
<sequence>MRTILLAASAASNGVIYAIDKVLPVPATK</sequence>
<proteinExistence type="predicted"/>
<comment type="caution">
    <text evidence="2">The sequence shown here is derived from an EMBL/GenBank/DDBJ whole genome shotgun (WGS) entry which is preliminary data.</text>
</comment>
<protein>
    <submittedName>
        <fullName evidence="2">Putative surface protein with fasciclin (FAS1) repeats</fullName>
    </submittedName>
</protein>
<reference evidence="2 3" key="1">
    <citation type="submission" date="2020-08" db="EMBL/GenBank/DDBJ databases">
        <title>Genomic Encyclopedia of Type Strains, Phase IV (KMG-IV): sequencing the most valuable type-strain genomes for metagenomic binning, comparative biology and taxonomic classification.</title>
        <authorList>
            <person name="Goeker M."/>
        </authorList>
    </citation>
    <scope>NUCLEOTIDE SEQUENCE [LARGE SCALE GENOMIC DNA]</scope>
    <source>
        <strain evidence="2 3">DSM 14552</strain>
    </source>
</reference>
<evidence type="ECO:0000313" key="3">
    <source>
        <dbReference type="Proteomes" id="UP000562395"/>
    </source>
</evidence>
<dbReference type="PROSITE" id="PS50213">
    <property type="entry name" value="FAS1"/>
    <property type="match status" value="1"/>
</dbReference>
<dbReference type="EMBL" id="JACICY010000013">
    <property type="protein sequence ID" value="MBB3862422.1"/>
    <property type="molecule type" value="Genomic_DNA"/>
</dbReference>
<gene>
    <name evidence="2" type="ORF">GGQ88_003722</name>
</gene>
<dbReference type="InterPro" id="IPR000782">
    <property type="entry name" value="FAS1_domain"/>
</dbReference>
<dbReference type="AlphaFoldDB" id="A0A7W6A0V2"/>
<accession>A0A7W6A0V2</accession>
<evidence type="ECO:0000259" key="1">
    <source>
        <dbReference type="PROSITE" id="PS50213"/>
    </source>
</evidence>
<organism evidence="2 3">
    <name type="scientific">Novosphingobium hassiacum</name>
    <dbReference type="NCBI Taxonomy" id="173676"/>
    <lineage>
        <taxon>Bacteria</taxon>
        <taxon>Pseudomonadati</taxon>
        <taxon>Pseudomonadota</taxon>
        <taxon>Alphaproteobacteria</taxon>
        <taxon>Sphingomonadales</taxon>
        <taxon>Sphingomonadaceae</taxon>
        <taxon>Novosphingobium</taxon>
    </lineage>
</organism>
<dbReference type="Proteomes" id="UP000562395">
    <property type="component" value="Unassembled WGS sequence"/>
</dbReference>
<name>A0A7W6A0V2_9SPHN</name>
<feature type="domain" description="FAS1" evidence="1">
    <location>
        <begin position="1"/>
        <end position="23"/>
    </location>
</feature>
<keyword evidence="3" id="KW-1185">Reference proteome</keyword>